<dbReference type="InterPro" id="IPR017850">
    <property type="entry name" value="Alkaline_phosphatase_core_sf"/>
</dbReference>
<keyword evidence="2" id="KW-0378">Hydrolase</keyword>
<evidence type="ECO:0000256" key="1">
    <source>
        <dbReference type="ARBA" id="ARBA00022723"/>
    </source>
</evidence>
<dbReference type="EMBL" id="RFFH01000024">
    <property type="protein sequence ID" value="RMI28180.1"/>
    <property type="molecule type" value="Genomic_DNA"/>
</dbReference>
<dbReference type="PANTHER" id="PTHR45953">
    <property type="entry name" value="IDURONATE 2-SULFATASE"/>
    <property type="match status" value="1"/>
</dbReference>
<dbReference type="Pfam" id="PF00884">
    <property type="entry name" value="Sulfatase"/>
    <property type="match status" value="1"/>
</dbReference>
<dbReference type="Gene3D" id="3.40.720.10">
    <property type="entry name" value="Alkaline Phosphatase, subunit A"/>
    <property type="match status" value="1"/>
</dbReference>
<evidence type="ECO:0000256" key="2">
    <source>
        <dbReference type="ARBA" id="ARBA00022801"/>
    </source>
</evidence>
<accession>A0A3M2KUS8</accession>
<dbReference type="InterPro" id="IPR000917">
    <property type="entry name" value="Sulfatase_N"/>
</dbReference>
<dbReference type="CDD" id="cd16037">
    <property type="entry name" value="sulfatase_like"/>
    <property type="match status" value="1"/>
</dbReference>
<dbReference type="GO" id="GO:0046872">
    <property type="term" value="F:metal ion binding"/>
    <property type="evidence" value="ECO:0007669"/>
    <property type="project" value="UniProtKB-KW"/>
</dbReference>
<evidence type="ECO:0000256" key="3">
    <source>
        <dbReference type="SAM" id="MobiDB-lite"/>
    </source>
</evidence>
<dbReference type="GO" id="GO:0005737">
    <property type="term" value="C:cytoplasm"/>
    <property type="evidence" value="ECO:0007669"/>
    <property type="project" value="TreeGrafter"/>
</dbReference>
<gene>
    <name evidence="5" type="ORF">EBN03_31275</name>
</gene>
<organism evidence="5 6">
    <name type="scientific">Nocardia stercoris</name>
    <dbReference type="NCBI Taxonomy" id="2483361"/>
    <lineage>
        <taxon>Bacteria</taxon>
        <taxon>Bacillati</taxon>
        <taxon>Actinomycetota</taxon>
        <taxon>Actinomycetes</taxon>
        <taxon>Mycobacteriales</taxon>
        <taxon>Nocardiaceae</taxon>
        <taxon>Nocardia</taxon>
    </lineage>
</organism>
<proteinExistence type="predicted"/>
<dbReference type="PANTHER" id="PTHR45953:SF1">
    <property type="entry name" value="IDURONATE 2-SULFATASE"/>
    <property type="match status" value="1"/>
</dbReference>
<dbReference type="RefSeq" id="WP_122191770.1">
    <property type="nucleotide sequence ID" value="NZ_RFFH01000024.1"/>
</dbReference>
<dbReference type="Proteomes" id="UP000279275">
    <property type="component" value="Unassembled WGS sequence"/>
</dbReference>
<sequence length="481" mass="51649">MSEQPMNVLVVMSDQHNPKILGAAGNPIISTPNMDALAARGTRFSNAYCPSPICVPSRASFATGLYPHQTGYWDNAMGYDGAVEGWGHQLQRAGRRVESIGKLHYRNASDPTGFDVQHLPMHLAGGIGQVWGSVRDPLPRRDNAPLMVSISGGAESDYTRYDGAVTDRTCEWLTHDAGAEPWVLYTGLLAPHFPYLAPPEYFEMYDPAQMPVPTMRPEHGHTRHPWVETFAGVLPGLDHSNTEEERRRAAAAYYGLVSYLDHNLGRILAALEESGQADNTLVVYTSDHGDMVGSRGLWGKSLMYTESSGVPLIMAGPGVPTGQVCDTPASLVDLYPTILDAADVVPSGPARPGRSLRELATGPTDPQRVVFSEYHAMGAPSAAFLIRKGDYALHHYVGYGPELYNVAGDPDQTRDLAADPDHAGMVAELTSELTRILDPETSEGVDKQAKADQAALVDRFGGPEAAAALGTPGETPPPAVG</sequence>
<dbReference type="OrthoDB" id="9777306at2"/>
<dbReference type="SUPFAM" id="SSF53649">
    <property type="entry name" value="Alkaline phosphatase-like"/>
    <property type="match status" value="1"/>
</dbReference>
<protein>
    <submittedName>
        <fullName evidence="5">Sulfatase</fullName>
    </submittedName>
</protein>
<evidence type="ECO:0000313" key="5">
    <source>
        <dbReference type="EMBL" id="RMI28180.1"/>
    </source>
</evidence>
<feature type="domain" description="Sulfatase N-terminal" evidence="4">
    <location>
        <begin position="7"/>
        <end position="344"/>
    </location>
</feature>
<dbReference type="GO" id="GO:0008484">
    <property type="term" value="F:sulfuric ester hydrolase activity"/>
    <property type="evidence" value="ECO:0007669"/>
    <property type="project" value="TreeGrafter"/>
</dbReference>
<keyword evidence="1" id="KW-0479">Metal-binding</keyword>
<evidence type="ECO:0000259" key="4">
    <source>
        <dbReference type="Pfam" id="PF00884"/>
    </source>
</evidence>
<keyword evidence="6" id="KW-1185">Reference proteome</keyword>
<name>A0A3M2KUS8_9NOCA</name>
<reference evidence="5 6" key="1">
    <citation type="submission" date="2018-10" db="EMBL/GenBank/DDBJ databases">
        <title>Isolation from cow dung.</title>
        <authorList>
            <person name="Ling L."/>
        </authorList>
    </citation>
    <scope>NUCLEOTIDE SEQUENCE [LARGE SCALE GENOMIC DNA]</scope>
    <source>
        <strain evidence="5 6">NEAU-LL90</strain>
    </source>
</reference>
<dbReference type="AlphaFoldDB" id="A0A3M2KUS8"/>
<comment type="caution">
    <text evidence="5">The sequence shown here is derived from an EMBL/GenBank/DDBJ whole genome shotgun (WGS) entry which is preliminary data.</text>
</comment>
<evidence type="ECO:0000313" key="6">
    <source>
        <dbReference type="Proteomes" id="UP000279275"/>
    </source>
</evidence>
<feature type="region of interest" description="Disordered" evidence="3">
    <location>
        <begin position="462"/>
        <end position="481"/>
    </location>
</feature>